<evidence type="ECO:0000313" key="3">
    <source>
        <dbReference type="Proteomes" id="UP000600918"/>
    </source>
</evidence>
<dbReference type="AlphaFoldDB" id="A0A834UAE9"/>
<comment type="caution">
    <text evidence="2">The sequence shown here is derived from an EMBL/GenBank/DDBJ whole genome shotgun (WGS) entry which is preliminary data.</text>
</comment>
<gene>
    <name evidence="2" type="ORF">H0235_008075</name>
</gene>
<feature type="region of interest" description="Disordered" evidence="1">
    <location>
        <begin position="1"/>
        <end position="22"/>
    </location>
</feature>
<dbReference type="Proteomes" id="UP000600918">
    <property type="component" value="Unassembled WGS sequence"/>
</dbReference>
<dbReference type="EMBL" id="JACSDY010000006">
    <property type="protein sequence ID" value="KAF7425637.1"/>
    <property type="molecule type" value="Genomic_DNA"/>
</dbReference>
<organism evidence="2 3">
    <name type="scientific">Vespula pensylvanica</name>
    <name type="common">Western yellow jacket</name>
    <name type="synonym">Wasp</name>
    <dbReference type="NCBI Taxonomy" id="30213"/>
    <lineage>
        <taxon>Eukaryota</taxon>
        <taxon>Metazoa</taxon>
        <taxon>Ecdysozoa</taxon>
        <taxon>Arthropoda</taxon>
        <taxon>Hexapoda</taxon>
        <taxon>Insecta</taxon>
        <taxon>Pterygota</taxon>
        <taxon>Neoptera</taxon>
        <taxon>Endopterygota</taxon>
        <taxon>Hymenoptera</taxon>
        <taxon>Apocrita</taxon>
        <taxon>Aculeata</taxon>
        <taxon>Vespoidea</taxon>
        <taxon>Vespidae</taxon>
        <taxon>Vespinae</taxon>
        <taxon>Vespula</taxon>
    </lineage>
</organism>
<protein>
    <submittedName>
        <fullName evidence="2">Uncharacterized protein</fullName>
    </submittedName>
</protein>
<keyword evidence="3" id="KW-1185">Reference proteome</keyword>
<proteinExistence type="predicted"/>
<evidence type="ECO:0000256" key="1">
    <source>
        <dbReference type="SAM" id="MobiDB-lite"/>
    </source>
</evidence>
<sequence>MKSSRCEGNARSNEVNTNPTASSRNLVLESRLSSRSNYTESFRVLDRDSEFDLGFNLRNTRVREDGRRVQNEGSTIADYHELNDNLLSAKTPYIFSIQGFARSAAHVQTRYRPRRKSSSLEIVGLQRLWIHIVNRRKIKLDNNK</sequence>
<reference evidence="2" key="1">
    <citation type="journal article" date="2020" name="G3 (Bethesda)">
        <title>High-Quality Assemblies for Three Invasive Social Wasps from the &lt;i&gt;Vespula&lt;/i&gt; Genus.</title>
        <authorList>
            <person name="Harrop T.W.R."/>
            <person name="Guhlin J."/>
            <person name="McLaughlin G.M."/>
            <person name="Permina E."/>
            <person name="Stockwell P."/>
            <person name="Gilligan J."/>
            <person name="Le Lec M.F."/>
            <person name="Gruber M.A.M."/>
            <person name="Quinn O."/>
            <person name="Lovegrove M."/>
            <person name="Duncan E.J."/>
            <person name="Remnant E.J."/>
            <person name="Van Eeckhoven J."/>
            <person name="Graham B."/>
            <person name="Knapp R.A."/>
            <person name="Langford K.W."/>
            <person name="Kronenberg Z."/>
            <person name="Press M.O."/>
            <person name="Eacker S.M."/>
            <person name="Wilson-Rankin E.E."/>
            <person name="Purcell J."/>
            <person name="Lester P.J."/>
            <person name="Dearden P.K."/>
        </authorList>
    </citation>
    <scope>NUCLEOTIDE SEQUENCE</scope>
    <source>
        <strain evidence="2">Volc-1</strain>
    </source>
</reference>
<name>A0A834UAE9_VESPE</name>
<accession>A0A834UAE9</accession>
<evidence type="ECO:0000313" key="2">
    <source>
        <dbReference type="EMBL" id="KAF7425637.1"/>
    </source>
</evidence>
<feature type="compositionally biased region" description="Polar residues" evidence="1">
    <location>
        <begin position="10"/>
        <end position="22"/>
    </location>
</feature>